<dbReference type="Gene3D" id="3.40.50.1820">
    <property type="entry name" value="alpha/beta hydrolase"/>
    <property type="match status" value="1"/>
</dbReference>
<dbReference type="InterPro" id="IPR029058">
    <property type="entry name" value="AB_hydrolase_fold"/>
</dbReference>
<dbReference type="GO" id="GO:0004185">
    <property type="term" value="F:serine-type carboxypeptidase activity"/>
    <property type="evidence" value="ECO:0007669"/>
    <property type="project" value="InterPro"/>
</dbReference>
<comment type="caution">
    <text evidence="2">The sequence shown here is derived from an EMBL/GenBank/DDBJ whole genome shotgun (WGS) entry which is preliminary data.</text>
</comment>
<reference evidence="2" key="1">
    <citation type="submission" date="2020-11" db="EMBL/GenBank/DDBJ databases">
        <title>Novosphingobium aureum sp. nov., a marine bacterium isolated from sediment of a salt flat.</title>
        <authorList>
            <person name="Yoo Y."/>
            <person name="Kim J.-J."/>
        </authorList>
    </citation>
    <scope>NUCLEOTIDE SEQUENCE</scope>
    <source>
        <strain evidence="2">YJ-S2-02</strain>
    </source>
</reference>
<dbReference type="AlphaFoldDB" id="A0A931HFL5"/>
<dbReference type="Proteomes" id="UP000617634">
    <property type="component" value="Unassembled WGS sequence"/>
</dbReference>
<keyword evidence="1" id="KW-0732">Signal</keyword>
<keyword evidence="3" id="KW-1185">Reference proteome</keyword>
<accession>A0A931HFL5</accession>
<dbReference type="PROSITE" id="PS51257">
    <property type="entry name" value="PROKAR_LIPOPROTEIN"/>
    <property type="match status" value="1"/>
</dbReference>
<name>A0A931HFL5_9SPHN</name>
<gene>
    <name evidence="2" type="ORF">I5E68_16395</name>
</gene>
<protein>
    <submittedName>
        <fullName evidence="2">Peptidase S10</fullName>
    </submittedName>
</protein>
<dbReference type="EMBL" id="JADZGI010000003">
    <property type="protein sequence ID" value="MBH0114528.1"/>
    <property type="molecule type" value="Genomic_DNA"/>
</dbReference>
<evidence type="ECO:0000313" key="3">
    <source>
        <dbReference type="Proteomes" id="UP000617634"/>
    </source>
</evidence>
<dbReference type="Pfam" id="PF00450">
    <property type="entry name" value="Peptidase_S10"/>
    <property type="match status" value="1"/>
</dbReference>
<evidence type="ECO:0000313" key="2">
    <source>
        <dbReference type="EMBL" id="MBH0114528.1"/>
    </source>
</evidence>
<feature type="chain" id="PRO_5037519506" evidence="1">
    <location>
        <begin position="26"/>
        <end position="503"/>
    </location>
</feature>
<organism evidence="2 3">
    <name type="scientific">Novosphingobium aureum</name>
    <dbReference type="NCBI Taxonomy" id="2792964"/>
    <lineage>
        <taxon>Bacteria</taxon>
        <taxon>Pseudomonadati</taxon>
        <taxon>Pseudomonadota</taxon>
        <taxon>Alphaproteobacteria</taxon>
        <taxon>Sphingomonadales</taxon>
        <taxon>Sphingomonadaceae</taxon>
        <taxon>Novosphingobium</taxon>
    </lineage>
</organism>
<dbReference type="SUPFAM" id="SSF53474">
    <property type="entry name" value="alpha/beta-Hydrolases"/>
    <property type="match status" value="1"/>
</dbReference>
<dbReference type="RefSeq" id="WP_197165998.1">
    <property type="nucleotide sequence ID" value="NZ_JADZGI010000003.1"/>
</dbReference>
<feature type="signal peptide" evidence="1">
    <location>
        <begin position="1"/>
        <end position="25"/>
    </location>
</feature>
<dbReference type="InterPro" id="IPR001563">
    <property type="entry name" value="Peptidase_S10"/>
</dbReference>
<evidence type="ECO:0000256" key="1">
    <source>
        <dbReference type="SAM" id="SignalP"/>
    </source>
</evidence>
<dbReference type="GO" id="GO:0006508">
    <property type="term" value="P:proteolysis"/>
    <property type="evidence" value="ECO:0007669"/>
    <property type="project" value="InterPro"/>
</dbReference>
<proteinExistence type="predicted"/>
<sequence length="503" mass="52834">MIPRQTRLALAPLLAALALGGCQHAGPSGKGDSIAQAPLPQCDEGAKGVRASLSTPQGPLAYRACGGWLEVEADDGTALARLFHTDYLAAARAGEKRPVAFVWNGGPGADSRLLQFHALGPRTLDGASLADNRESPLAAADLVFLDPAGTGFSRVSSEVAAKRLYATTGDIDATVRFIRDWLAAHGREGAPVYLVGESFGTWRASGVAEALIDAGQPVAGIALISGGIPMGEERDRSLMRALSLPNRTATALALGKADAALAADPEAALAASERFAREIWYPALRDPAALDDAARARVVAGLARFMGLAPAQIDAETLWVSPRAFRQALLADKGLTLGIFDMRRTGEEEDEALGSDAILAWYRDGLGIAGEAAGGEAYAGIDGAKLPVGSAWQYDQSPITKESLARAMAGEGPPSASQPWVARALEKDPAMRVFVAIGLYDSLNGCAANREAAADFPPAQARRIAMHCYRGGHMMYEDPAQAEQFAKDVSSFFRNSPDAANRE</sequence>